<name>A0AAN7DGA4_9FUNG</name>
<comment type="caution">
    <text evidence="1">The sequence shown here is derived from an EMBL/GenBank/DDBJ whole genome shotgun (WGS) entry which is preliminary data.</text>
</comment>
<dbReference type="EMBL" id="JASEJX010000013">
    <property type="protein sequence ID" value="KAK4516932.1"/>
    <property type="molecule type" value="Genomic_DNA"/>
</dbReference>
<dbReference type="Gene3D" id="3.80.10.10">
    <property type="entry name" value="Ribonuclease Inhibitor"/>
    <property type="match status" value="1"/>
</dbReference>
<reference evidence="1 2" key="1">
    <citation type="submission" date="2022-11" db="EMBL/GenBank/DDBJ databases">
        <title>Mucor velutinosus strain NIH1002 WGS.</title>
        <authorList>
            <person name="Subramanian P."/>
            <person name="Mullikin J.C."/>
            <person name="Segre J.A."/>
            <person name="Zelazny A.M."/>
        </authorList>
    </citation>
    <scope>NUCLEOTIDE SEQUENCE [LARGE SCALE GENOMIC DNA]</scope>
    <source>
        <strain evidence="1 2">NIH1002</strain>
    </source>
</reference>
<dbReference type="RefSeq" id="XP_064683598.1">
    <property type="nucleotide sequence ID" value="XM_064819678.1"/>
</dbReference>
<evidence type="ECO:0000313" key="2">
    <source>
        <dbReference type="Proteomes" id="UP001304243"/>
    </source>
</evidence>
<evidence type="ECO:0008006" key="3">
    <source>
        <dbReference type="Google" id="ProtNLM"/>
    </source>
</evidence>
<organism evidence="1 2">
    <name type="scientific">Mucor velutinosus</name>
    <dbReference type="NCBI Taxonomy" id="708070"/>
    <lineage>
        <taxon>Eukaryota</taxon>
        <taxon>Fungi</taxon>
        <taxon>Fungi incertae sedis</taxon>
        <taxon>Mucoromycota</taxon>
        <taxon>Mucoromycotina</taxon>
        <taxon>Mucoromycetes</taxon>
        <taxon>Mucorales</taxon>
        <taxon>Mucorineae</taxon>
        <taxon>Mucoraceae</taxon>
        <taxon>Mucor</taxon>
    </lineage>
</organism>
<sequence length="551" mass="63849">MTTINALPTEILVLVDRFLSSVNDRITCVEVCSKWSALFQRSLFHYAQINNRHQFKRFYLQLQHQGHLVNIVDIQQPFYHSSIVKDSELVALCKLCPNLHTLHFNAWDKLFVYPQQIQQLTYALGSLNLIAISIFNPTTELGTQILHNQHSLTELSLFIDSHCNFSWLIGISRIESLTLHIGHDSQVPLAPPQLEAIHRACPKLRFLCVFGSSSSSSSSSSRPDIHHLENITDIVPAFNLKSLKLIHLIHPRQGIVKAWVRYICYRYPNLETLEIENGHMDSDMQTDTTVKWETVVECCPHLNRISLFGFPLNMKFYKTLLQCTTLLERLKIYSPGYPVPLTSLLHKHQATLTDLSFWPCHVLQTFDFRHSVNLTRLYLSGIYMKDEWLNVAMDILLENTRLHQLKLDHLSLSQPSKTMSKTRIAHVSFSHVTLSNTTLNDLLCACPRLTHLSLVNCHFLDFHVDLAMPHHQLEFVNLHQPQVLQQQQTDTHQKTKHIQITQHGEKVQYYKTLKNRIHANHCVQQEKSQFIYIRLHCFSVDQLYLLGSRIK</sequence>
<keyword evidence="2" id="KW-1185">Reference proteome</keyword>
<evidence type="ECO:0000313" key="1">
    <source>
        <dbReference type="EMBL" id="KAK4516932.1"/>
    </source>
</evidence>
<dbReference type="InterPro" id="IPR032675">
    <property type="entry name" value="LRR_dom_sf"/>
</dbReference>
<protein>
    <recommendedName>
        <fullName evidence="3">F-box domain-containing protein</fullName>
    </recommendedName>
</protein>
<dbReference type="SUPFAM" id="SSF52047">
    <property type="entry name" value="RNI-like"/>
    <property type="match status" value="1"/>
</dbReference>
<accession>A0AAN7DGA4</accession>
<dbReference type="GeneID" id="89943962"/>
<dbReference type="AlphaFoldDB" id="A0AAN7DGA4"/>
<dbReference type="Proteomes" id="UP001304243">
    <property type="component" value="Unassembled WGS sequence"/>
</dbReference>
<proteinExistence type="predicted"/>
<gene>
    <name evidence="1" type="ORF">ATC70_000260</name>
</gene>